<organism evidence="1 2">
    <name type="scientific">Phyllobacterium zundukense</name>
    <dbReference type="NCBI Taxonomy" id="1867719"/>
    <lineage>
        <taxon>Bacteria</taxon>
        <taxon>Pseudomonadati</taxon>
        <taxon>Pseudomonadota</taxon>
        <taxon>Alphaproteobacteria</taxon>
        <taxon>Hyphomicrobiales</taxon>
        <taxon>Phyllobacteriaceae</taxon>
        <taxon>Phyllobacterium</taxon>
    </lineage>
</organism>
<evidence type="ECO:0000313" key="1">
    <source>
        <dbReference type="EMBL" id="UXN62755.1"/>
    </source>
</evidence>
<dbReference type="Proteomes" id="UP001061991">
    <property type="component" value="Chromosome"/>
</dbReference>
<accession>A0ACD4DAM0</accession>
<dbReference type="EC" id="2.7.7.77" evidence="1"/>
<keyword evidence="2" id="KW-1185">Reference proteome</keyword>
<reference evidence="1" key="1">
    <citation type="submission" date="2022-09" db="EMBL/GenBank/DDBJ databases">
        <title>Interaction between co-microsymbionts with complementary sets of symbiotic genes in legume-rhizobium systems.</title>
        <authorList>
            <person name="Safronova V."/>
            <person name="Sazanova A."/>
            <person name="Afonin A."/>
            <person name="Chirak E."/>
        </authorList>
    </citation>
    <scope>NUCLEOTIDE SEQUENCE</scope>
    <source>
        <strain evidence="1">A18/3m</strain>
    </source>
</reference>
<keyword evidence="1" id="KW-0808">Transferase</keyword>
<keyword evidence="1" id="KW-0548">Nucleotidyltransferase</keyword>
<gene>
    <name evidence="1" type="primary">mobA</name>
    <name evidence="1" type="ORF">N8E88_25105</name>
</gene>
<dbReference type="EMBL" id="CP104973">
    <property type="protein sequence ID" value="UXN62755.1"/>
    <property type="molecule type" value="Genomic_DNA"/>
</dbReference>
<name>A0ACD4DAM0_9HYPH</name>
<protein>
    <submittedName>
        <fullName evidence="1">Molybdenum cofactor guanylyltransferase MobA</fullName>
        <ecNumber evidence="1">2.7.7.77</ecNumber>
    </submittedName>
</protein>
<proteinExistence type="predicted"/>
<evidence type="ECO:0000313" key="2">
    <source>
        <dbReference type="Proteomes" id="UP001061991"/>
    </source>
</evidence>
<sequence>MGVRIAGIILAGGQSRRMDGVDKALLPFGDRRVIDHVYARLSRQIEPVALNSNNEPMLFSDLPAPVIPDDIDGFAGPLAGVLAAMEWANNQALPFTHIVTVATDTPFFPDNLVDTLRQAVADAPRGHIGVAASGNRLHPVFGLWPVFLKSDLRRWLSNEKNRRVVAWIEGHPHKIAEFPIMTTQSGASLDPFFNINTPEDIAEARQRWSAIP</sequence>